<evidence type="ECO:0000256" key="3">
    <source>
        <dbReference type="ARBA" id="ARBA00023008"/>
    </source>
</evidence>
<dbReference type="Pfam" id="PF07731">
    <property type="entry name" value="Cu-oxidase_2"/>
    <property type="match status" value="1"/>
</dbReference>
<sequence>MFDKLALERRQFLRAAALGGAGAGFASAMPAWAQTVSRGIARPLPTVSGTDIALTIGQVAVRVDGKVSRAIGVNGTVPAPLVRLKEGQRVRLRVQNTLDEESSIHWHGLLVPFEMDGVPGVSFPGIMPRSTFTYEFEVPQYGTYWYHSHSAYQEEDGLYGPIVIDPAGPDPVAYDREHVLVLSDHTPLSGATVYKKLKQMGGGYFNHQRLTLSGLLAGRDMPAKERREWAKMRMDPADIADVTGSTYNFTVNGHGPYDNWTGLFRAGERVRLRIINASAQTNFNVRIPDLPMTVVQADGQNVKPVTVDEFQIGVAETFDVVVTPGDRAYSFVSEAIDRSGMGRATLAPREGMFAPVPPLRPRPLLTMKDMGMDMSGMSGMDHGGMAMDGPNMPNVAVRRGVDPSAEQNASRNLWKLTGWKEPTDHGTIKAVAGSIAAATMAGMGQASMAGMDHAAMGHGAAAPAAASSMAGMDHSAMGHGSAQAAATPQAGSMAGMDHSAMGHGSSAQGGAMQGMDHGSMSMRDFSNAPQVDRNPGVQTISPMPTDRTSEPPQGLEGMDHRVLTYRDLVALAPNPDVRAPTRKLDIHLTGNMERYMWSFDGVKLSEPAEPIPFRHNERVRVTLINDTMMPHPIHLHGHFFELVTGHGANSPRKHTVNVPPGGKMTFDVTADAIGDWAFHCHNLYHMTAGMMRVVTVRKA</sequence>
<evidence type="ECO:0000313" key="8">
    <source>
        <dbReference type="EMBL" id="WWM70440.1"/>
    </source>
</evidence>
<evidence type="ECO:0000256" key="2">
    <source>
        <dbReference type="ARBA" id="ARBA00023002"/>
    </source>
</evidence>
<reference evidence="8 9" key="1">
    <citation type="submission" date="2024-02" db="EMBL/GenBank/DDBJ databases">
        <title>Full genome sequence of Sphingomonas kaistensis.</title>
        <authorList>
            <person name="Poletto B.L."/>
            <person name="Silva G."/>
            <person name="Galante D."/>
            <person name="Campos K.R."/>
            <person name="Santos M.B.N."/>
            <person name="Sacchi C.T."/>
        </authorList>
    </citation>
    <scope>NUCLEOTIDE SEQUENCE [LARGE SCALE GENOMIC DNA]</scope>
    <source>
        <strain evidence="8 9">MA4R</strain>
    </source>
</reference>
<evidence type="ECO:0000259" key="7">
    <source>
        <dbReference type="Pfam" id="PF07732"/>
    </source>
</evidence>
<accession>A0ABZ2G3U3</accession>
<keyword evidence="9" id="KW-1185">Reference proteome</keyword>
<dbReference type="Gene3D" id="2.60.40.420">
    <property type="entry name" value="Cupredoxins - blue copper proteins"/>
    <property type="match status" value="3"/>
</dbReference>
<dbReference type="InterPro" id="IPR006376">
    <property type="entry name" value="Cu-R_CopA"/>
</dbReference>
<dbReference type="NCBIfam" id="TIGR01480">
    <property type="entry name" value="copper_res_A"/>
    <property type="match status" value="1"/>
</dbReference>
<dbReference type="Proteomes" id="UP001382935">
    <property type="component" value="Chromosome"/>
</dbReference>
<feature type="region of interest" description="Disordered" evidence="4">
    <location>
        <begin position="474"/>
        <end position="557"/>
    </location>
</feature>
<dbReference type="InterPro" id="IPR011706">
    <property type="entry name" value="Cu-oxidase_C"/>
</dbReference>
<dbReference type="InterPro" id="IPR034279">
    <property type="entry name" value="CuRO_3_CopA"/>
</dbReference>
<evidence type="ECO:0000259" key="5">
    <source>
        <dbReference type="Pfam" id="PF00394"/>
    </source>
</evidence>
<keyword evidence="2" id="KW-0560">Oxidoreductase</keyword>
<dbReference type="PROSITE" id="PS00080">
    <property type="entry name" value="MULTICOPPER_OXIDASE2"/>
    <property type="match status" value="1"/>
</dbReference>
<dbReference type="InterPro" id="IPR045087">
    <property type="entry name" value="Cu-oxidase_fam"/>
</dbReference>
<dbReference type="Pfam" id="PF07732">
    <property type="entry name" value="Cu-oxidase_3"/>
    <property type="match status" value="1"/>
</dbReference>
<feature type="domain" description="Plastocyanin-like" evidence="6">
    <location>
        <begin position="580"/>
        <end position="698"/>
    </location>
</feature>
<evidence type="ECO:0000256" key="1">
    <source>
        <dbReference type="ARBA" id="ARBA00022723"/>
    </source>
</evidence>
<keyword evidence="1" id="KW-0479">Metal-binding</keyword>
<dbReference type="Pfam" id="PF00394">
    <property type="entry name" value="Cu-oxidase"/>
    <property type="match status" value="1"/>
</dbReference>
<proteinExistence type="predicted"/>
<dbReference type="InterPro" id="IPR008972">
    <property type="entry name" value="Cupredoxin"/>
</dbReference>
<dbReference type="InterPro" id="IPR034282">
    <property type="entry name" value="CuRO_2_CopA"/>
</dbReference>
<dbReference type="RefSeq" id="WP_338503208.1">
    <property type="nucleotide sequence ID" value="NZ_CP145607.1"/>
</dbReference>
<organism evidence="8 9">
    <name type="scientific">Sphingomonas kaistensis</name>
    <dbReference type="NCBI Taxonomy" id="298708"/>
    <lineage>
        <taxon>Bacteria</taxon>
        <taxon>Pseudomonadati</taxon>
        <taxon>Pseudomonadota</taxon>
        <taxon>Alphaproteobacteria</taxon>
        <taxon>Sphingomonadales</taxon>
        <taxon>Sphingomonadaceae</taxon>
        <taxon>Sphingomonas</taxon>
    </lineage>
</organism>
<dbReference type="InterPro" id="IPR002355">
    <property type="entry name" value="Cu_oxidase_Cu_BS"/>
</dbReference>
<dbReference type="InterPro" id="IPR019546">
    <property type="entry name" value="TAT_signal_bac_arc"/>
</dbReference>
<dbReference type="InterPro" id="IPR001117">
    <property type="entry name" value="Cu-oxidase_2nd"/>
</dbReference>
<dbReference type="InterPro" id="IPR006311">
    <property type="entry name" value="TAT_signal"/>
</dbReference>
<feature type="domain" description="Plastocyanin-like" evidence="7">
    <location>
        <begin position="58"/>
        <end position="166"/>
    </location>
</feature>
<dbReference type="EMBL" id="CP145607">
    <property type="protein sequence ID" value="WWM70440.1"/>
    <property type="molecule type" value="Genomic_DNA"/>
</dbReference>
<evidence type="ECO:0000256" key="4">
    <source>
        <dbReference type="SAM" id="MobiDB-lite"/>
    </source>
</evidence>
<dbReference type="CDD" id="cd13874">
    <property type="entry name" value="CuRO_2_CopA"/>
    <property type="match status" value="1"/>
</dbReference>
<dbReference type="CDD" id="cd13896">
    <property type="entry name" value="CuRO_3_CopA"/>
    <property type="match status" value="1"/>
</dbReference>
<dbReference type="SUPFAM" id="SSF49503">
    <property type="entry name" value="Cupredoxins"/>
    <property type="match status" value="3"/>
</dbReference>
<dbReference type="PROSITE" id="PS51318">
    <property type="entry name" value="TAT"/>
    <property type="match status" value="1"/>
</dbReference>
<dbReference type="PANTHER" id="PTHR11709:SF394">
    <property type="entry name" value="FI03373P-RELATED"/>
    <property type="match status" value="1"/>
</dbReference>
<feature type="domain" description="Plastocyanin-like" evidence="5">
    <location>
        <begin position="240"/>
        <end position="333"/>
    </location>
</feature>
<evidence type="ECO:0000313" key="9">
    <source>
        <dbReference type="Proteomes" id="UP001382935"/>
    </source>
</evidence>
<evidence type="ECO:0000259" key="6">
    <source>
        <dbReference type="Pfam" id="PF07731"/>
    </source>
</evidence>
<name>A0ABZ2G3U3_9SPHN</name>
<dbReference type="NCBIfam" id="TIGR01409">
    <property type="entry name" value="TAT_signal_seq"/>
    <property type="match status" value="1"/>
</dbReference>
<protein>
    <submittedName>
        <fullName evidence="8">Copper resistance system multicopper oxidase</fullName>
    </submittedName>
</protein>
<dbReference type="PANTHER" id="PTHR11709">
    <property type="entry name" value="MULTI-COPPER OXIDASE"/>
    <property type="match status" value="1"/>
</dbReference>
<dbReference type="InterPro" id="IPR033138">
    <property type="entry name" value="Cu_oxidase_CS"/>
</dbReference>
<dbReference type="InterPro" id="IPR011707">
    <property type="entry name" value="Cu-oxidase-like_N"/>
</dbReference>
<dbReference type="PROSITE" id="PS00079">
    <property type="entry name" value="MULTICOPPER_OXIDASE1"/>
    <property type="match status" value="2"/>
</dbReference>
<keyword evidence="3" id="KW-0186">Copper</keyword>
<gene>
    <name evidence="8" type="ORF">V6R86_07060</name>
</gene>